<evidence type="ECO:0000313" key="1">
    <source>
        <dbReference type="EMBL" id="RNG22409.1"/>
    </source>
</evidence>
<dbReference type="AlphaFoldDB" id="A0A3M8W0W7"/>
<organism evidence="1 2">
    <name type="scientific">Streptomyces botrytidirepellens</name>
    <dbReference type="NCBI Taxonomy" id="2486417"/>
    <lineage>
        <taxon>Bacteria</taxon>
        <taxon>Bacillati</taxon>
        <taxon>Actinomycetota</taxon>
        <taxon>Actinomycetes</taxon>
        <taxon>Kitasatosporales</taxon>
        <taxon>Streptomycetaceae</taxon>
        <taxon>Streptomyces</taxon>
    </lineage>
</organism>
<keyword evidence="2" id="KW-1185">Reference proteome</keyword>
<proteinExistence type="predicted"/>
<dbReference type="RefSeq" id="WP_123101641.1">
    <property type="nucleotide sequence ID" value="NZ_RIBZ01000261.1"/>
</dbReference>
<protein>
    <submittedName>
        <fullName evidence="1">Uncharacterized protein</fullName>
    </submittedName>
</protein>
<name>A0A3M8W0W7_9ACTN</name>
<gene>
    <name evidence="1" type="ORF">EEJ42_20580</name>
</gene>
<dbReference type="Proteomes" id="UP000275401">
    <property type="component" value="Unassembled WGS sequence"/>
</dbReference>
<dbReference type="EMBL" id="RIBZ01000261">
    <property type="protein sequence ID" value="RNG22409.1"/>
    <property type="molecule type" value="Genomic_DNA"/>
</dbReference>
<comment type="caution">
    <text evidence="1">The sequence shown here is derived from an EMBL/GenBank/DDBJ whole genome shotgun (WGS) entry which is preliminary data.</text>
</comment>
<evidence type="ECO:0000313" key="2">
    <source>
        <dbReference type="Proteomes" id="UP000275401"/>
    </source>
</evidence>
<accession>A0A3M8W0W7</accession>
<sequence>MTDLRISHAQEWTVRRLNDGGLALPLQISRGDRLLGMAELRLTPAAAEHLHAALCYALDGQLPPTTAPDCRKEIRYPGRRSG</sequence>
<reference evidence="1 2" key="1">
    <citation type="submission" date="2018-11" db="EMBL/GenBank/DDBJ databases">
        <title>The Potential of Streptomyces as Biocontrol Agents against the Tomato grey mould, Botrytis cinerea (Gray mold) Frontiers in Microbiology.</title>
        <authorList>
            <person name="Li D."/>
        </authorList>
    </citation>
    <scope>NUCLEOTIDE SEQUENCE [LARGE SCALE GENOMIC DNA]</scope>
    <source>
        <strain evidence="1 2">NEAU-LD23</strain>
    </source>
</reference>